<dbReference type="EMBL" id="JAPFFF010000003">
    <property type="protein sequence ID" value="KAK8894637.1"/>
    <property type="molecule type" value="Genomic_DNA"/>
</dbReference>
<accession>A0ABR2KU41</accession>
<name>A0ABR2KU41_9EUKA</name>
<dbReference type="PANTHER" id="PTHR34035">
    <property type="entry name" value="TESTIS-EXPRESSED PROTEIN 47"/>
    <property type="match status" value="1"/>
</dbReference>
<dbReference type="Pfam" id="PF24787">
    <property type="entry name" value="TEX47"/>
    <property type="match status" value="1"/>
</dbReference>
<dbReference type="InterPro" id="IPR055308">
    <property type="entry name" value="TEX47-like"/>
</dbReference>
<evidence type="ECO:0000313" key="2">
    <source>
        <dbReference type="Proteomes" id="UP001470230"/>
    </source>
</evidence>
<gene>
    <name evidence="1" type="ORF">M9Y10_023074</name>
</gene>
<dbReference type="Proteomes" id="UP001470230">
    <property type="component" value="Unassembled WGS sequence"/>
</dbReference>
<comment type="caution">
    <text evidence="1">The sequence shown here is derived from an EMBL/GenBank/DDBJ whole genome shotgun (WGS) entry which is preliminary data.</text>
</comment>
<organism evidence="1 2">
    <name type="scientific">Tritrichomonas musculus</name>
    <dbReference type="NCBI Taxonomy" id="1915356"/>
    <lineage>
        <taxon>Eukaryota</taxon>
        <taxon>Metamonada</taxon>
        <taxon>Parabasalia</taxon>
        <taxon>Tritrichomonadida</taxon>
        <taxon>Tritrichomonadidae</taxon>
        <taxon>Tritrichomonas</taxon>
    </lineage>
</organism>
<sequence length="247" mass="28578">MSHIPDDKRENLLDVTLKKYPKDSINKIFNLRLFIATKVTDNSTKDLIREYLNKWLGQSEADPILGMSFLYPGSTIHLLQANSEKMFEFLRSLAKDKEESGMWPVHILLSTDNVPYDTIKFYDIAQIDSMKQDFFTANAQLEISIAEVYNAFLALAENLSSMTELRRTDTMQNLIRDHSKYLPADFRVLGFAENTELTTLEEYLEIFDSPIEWTPLFEVTWPPQARHDLGTIETISKVDIEEQPEKS</sequence>
<proteinExistence type="predicted"/>
<evidence type="ECO:0000313" key="1">
    <source>
        <dbReference type="EMBL" id="KAK8894637.1"/>
    </source>
</evidence>
<keyword evidence="2" id="KW-1185">Reference proteome</keyword>
<reference evidence="1 2" key="1">
    <citation type="submission" date="2024-04" db="EMBL/GenBank/DDBJ databases">
        <title>Tritrichomonas musculus Genome.</title>
        <authorList>
            <person name="Alves-Ferreira E."/>
            <person name="Grigg M."/>
            <person name="Lorenzi H."/>
            <person name="Galac M."/>
        </authorList>
    </citation>
    <scope>NUCLEOTIDE SEQUENCE [LARGE SCALE GENOMIC DNA]</scope>
    <source>
        <strain evidence="1 2">EAF2021</strain>
    </source>
</reference>
<dbReference type="PANTHER" id="PTHR34035:SF1">
    <property type="entry name" value="TESTIS-EXPRESSED PROTEIN 47"/>
    <property type="match status" value="1"/>
</dbReference>
<protein>
    <submittedName>
        <fullName evidence="1">Uncharacterized protein</fullName>
    </submittedName>
</protein>